<dbReference type="AlphaFoldDB" id="A0A0B6WVZ6"/>
<reference evidence="1 2" key="2">
    <citation type="submission" date="2015-01" db="EMBL/GenBank/DDBJ databases">
        <title>Complete genome sequence of Pyrinomonas methylaliphatogenes type strain K22T.</title>
        <authorList>
            <person name="Lee K.C.Y."/>
            <person name="Power J.F."/>
            <person name="Dunfield P.F."/>
            <person name="Morgan X.C."/>
            <person name="Huttenhower C."/>
            <person name="Stott M.B."/>
        </authorList>
    </citation>
    <scope>NUCLEOTIDE SEQUENCE [LARGE SCALE GENOMIC DNA]</scope>
    <source>
        <strain evidence="1 2">K22</strain>
    </source>
</reference>
<organism evidence="1 2">
    <name type="scientific">Pyrinomonas methylaliphatogenes</name>
    <dbReference type="NCBI Taxonomy" id="454194"/>
    <lineage>
        <taxon>Bacteria</taxon>
        <taxon>Pseudomonadati</taxon>
        <taxon>Acidobacteriota</taxon>
        <taxon>Blastocatellia</taxon>
        <taxon>Blastocatellales</taxon>
        <taxon>Pyrinomonadaceae</taxon>
        <taxon>Pyrinomonas</taxon>
    </lineage>
</organism>
<evidence type="ECO:0000313" key="2">
    <source>
        <dbReference type="Proteomes" id="UP000031518"/>
    </source>
</evidence>
<dbReference type="Proteomes" id="UP000031518">
    <property type="component" value="Unassembled WGS sequence"/>
</dbReference>
<proteinExistence type="predicted"/>
<protein>
    <submittedName>
        <fullName evidence="1">Uncharacterized protein</fullName>
    </submittedName>
</protein>
<dbReference type="EMBL" id="CBXV010000002">
    <property type="protein sequence ID" value="CDM64449.1"/>
    <property type="molecule type" value="Genomic_DNA"/>
</dbReference>
<name>A0A0B6WVZ6_9BACT</name>
<accession>A0A0B6WVZ6</accession>
<sequence length="70" mass="7538">MQWVPVASKEGSAYVDLDKVVKVLFETEGGALRAHLFVAAGDTELVLAGVVVDPDITSALYRIIQDQSFS</sequence>
<reference evidence="1 2" key="1">
    <citation type="submission" date="2013-12" db="EMBL/GenBank/DDBJ databases">
        <authorList>
            <person name="Stott M."/>
        </authorList>
    </citation>
    <scope>NUCLEOTIDE SEQUENCE [LARGE SCALE GENOMIC DNA]</scope>
    <source>
        <strain evidence="1 2">K22</strain>
    </source>
</reference>
<evidence type="ECO:0000313" key="1">
    <source>
        <dbReference type="EMBL" id="CDM64449.1"/>
    </source>
</evidence>
<keyword evidence="2" id="KW-1185">Reference proteome</keyword>
<dbReference type="RefSeq" id="WP_157770622.1">
    <property type="nucleotide sequence ID" value="NZ_CBXV010000002.1"/>
</dbReference>
<gene>
    <name evidence="1" type="ORF">PYK22_00443</name>
</gene>
<dbReference type="STRING" id="454194.PYK22_00443"/>